<evidence type="ECO:0000256" key="2">
    <source>
        <dbReference type="SAM" id="Phobius"/>
    </source>
</evidence>
<feature type="compositionally biased region" description="Basic and acidic residues" evidence="1">
    <location>
        <begin position="1"/>
        <end position="14"/>
    </location>
</feature>
<dbReference type="Proteomes" id="UP000239874">
    <property type="component" value="Unassembled WGS sequence"/>
</dbReference>
<feature type="compositionally biased region" description="Basic and acidic residues" evidence="1">
    <location>
        <begin position="35"/>
        <end position="44"/>
    </location>
</feature>
<dbReference type="InterPro" id="IPR025557">
    <property type="entry name" value="DUF4282"/>
</dbReference>
<organism evidence="3 4">
    <name type="scientific">Nocardia nova</name>
    <dbReference type="NCBI Taxonomy" id="37330"/>
    <lineage>
        <taxon>Bacteria</taxon>
        <taxon>Bacillati</taxon>
        <taxon>Actinomycetota</taxon>
        <taxon>Actinomycetes</taxon>
        <taxon>Mycobacteriales</taxon>
        <taxon>Nocardiaceae</taxon>
        <taxon>Nocardia</taxon>
    </lineage>
</organism>
<evidence type="ECO:0000313" key="4">
    <source>
        <dbReference type="Proteomes" id="UP000239874"/>
    </source>
</evidence>
<feature type="transmembrane region" description="Helical" evidence="2">
    <location>
        <begin position="153"/>
        <end position="177"/>
    </location>
</feature>
<evidence type="ECO:0000313" key="3">
    <source>
        <dbReference type="EMBL" id="PPJ39192.1"/>
    </source>
</evidence>
<feature type="compositionally biased region" description="Acidic residues" evidence="1">
    <location>
        <begin position="76"/>
        <end position="89"/>
    </location>
</feature>
<dbReference type="AlphaFoldDB" id="A0A2S6AV87"/>
<reference evidence="3 4" key="1">
    <citation type="submission" date="2018-02" db="EMBL/GenBank/DDBJ databases">
        <title>8 Nocardia nova and 1 Nocardia cyriacigeorgica strain used for evolution to TMP-SMX.</title>
        <authorList>
            <person name="Mehta H."/>
            <person name="Weng J."/>
            <person name="Shamoo Y."/>
        </authorList>
    </citation>
    <scope>NUCLEOTIDE SEQUENCE [LARGE SCALE GENOMIC DNA]</scope>
    <source>
        <strain evidence="3 4">MDA3139</strain>
    </source>
</reference>
<proteinExistence type="predicted"/>
<name>A0A2S6AV87_9NOCA</name>
<keyword evidence="2" id="KW-0472">Membrane</keyword>
<keyword evidence="2" id="KW-0812">Transmembrane</keyword>
<comment type="caution">
    <text evidence="3">The sequence shown here is derived from an EMBL/GenBank/DDBJ whole genome shotgun (WGS) entry which is preliminary data.</text>
</comment>
<evidence type="ECO:0000256" key="1">
    <source>
        <dbReference type="SAM" id="MobiDB-lite"/>
    </source>
</evidence>
<dbReference type="Pfam" id="PF14110">
    <property type="entry name" value="DUF4282"/>
    <property type="match status" value="1"/>
</dbReference>
<sequence>MSDDPQRPGNRDSDPVAARDSAGGARNMGEAPELPTERAGVDDRSGEDEPGDADYAVESRWLAWKDSARRRRSPDDVAEEGDTAEEDERPDPFRSPGAFRAWCGAAARALLDVQFRTPATRTLLPLAYLLGLAFAVGIPLVLVVVLWQVSALLGSIFAIVVAVPLGLTIAASVRLALEFLVNASRLATRVEHINTLADDLFRALSDVAEPVNQLSEDVRAVQFWRFRKRPPRK</sequence>
<dbReference type="EMBL" id="PSZC01000003">
    <property type="protein sequence ID" value="PPJ39192.1"/>
    <property type="molecule type" value="Genomic_DNA"/>
</dbReference>
<feature type="region of interest" description="Disordered" evidence="1">
    <location>
        <begin position="1"/>
        <end position="55"/>
    </location>
</feature>
<feature type="region of interest" description="Disordered" evidence="1">
    <location>
        <begin position="72"/>
        <end position="93"/>
    </location>
</feature>
<feature type="transmembrane region" description="Helical" evidence="2">
    <location>
        <begin position="126"/>
        <end position="147"/>
    </location>
</feature>
<dbReference type="OrthoDB" id="4568299at2"/>
<keyword evidence="2" id="KW-1133">Transmembrane helix</keyword>
<evidence type="ECO:0008006" key="5">
    <source>
        <dbReference type="Google" id="ProtNLM"/>
    </source>
</evidence>
<dbReference type="RefSeq" id="WP_104379105.1">
    <property type="nucleotide sequence ID" value="NZ_PSZC01000003.1"/>
</dbReference>
<accession>A0A2S6AV87</accession>
<protein>
    <recommendedName>
        <fullName evidence="5">DUF4282 domain-containing protein</fullName>
    </recommendedName>
</protein>
<gene>
    <name evidence="3" type="ORF">C5E45_06970</name>
</gene>